<gene>
    <name evidence="3" type="ORF">HED35_08865</name>
</gene>
<protein>
    <submittedName>
        <fullName evidence="3">SLATT domain-containing protein</fullName>
    </submittedName>
</protein>
<dbReference type="InterPro" id="IPR040811">
    <property type="entry name" value="SLATT_4"/>
</dbReference>
<dbReference type="Proteomes" id="UP000521358">
    <property type="component" value="Unassembled WGS sequence"/>
</dbReference>
<organism evidence="3 4">
    <name type="scientific">Vagococcus fluvialis</name>
    <dbReference type="NCBI Taxonomy" id="2738"/>
    <lineage>
        <taxon>Bacteria</taxon>
        <taxon>Bacillati</taxon>
        <taxon>Bacillota</taxon>
        <taxon>Bacilli</taxon>
        <taxon>Lactobacillales</taxon>
        <taxon>Enterococcaceae</taxon>
        <taxon>Vagococcus</taxon>
    </lineage>
</organism>
<evidence type="ECO:0000256" key="1">
    <source>
        <dbReference type="SAM" id="Phobius"/>
    </source>
</evidence>
<sequence>MNKREKLHSELKEFIVNVGWTHKIHIVRADEYVSYSKAFKIVRIVLASLTSSGLIGILLTNDTYILKLITALLSFATAAMNGFDKSIDYDKLSKKEQVDANKFWELREDALSLLFDVVYETKNIDDIEKDLKELKQMRTIYNNELDNDIPNRTVNKASKRLKNRNDNVYEEDYAKFISADLLKLKKGMG</sequence>
<evidence type="ECO:0000313" key="4">
    <source>
        <dbReference type="Proteomes" id="UP000521358"/>
    </source>
</evidence>
<dbReference type="NCBIfam" id="NF033632">
    <property type="entry name" value="SLATT_4"/>
    <property type="match status" value="1"/>
</dbReference>
<keyword evidence="1" id="KW-0812">Transmembrane</keyword>
<reference evidence="3 4" key="1">
    <citation type="submission" date="2020-03" db="EMBL/GenBank/DDBJ databases">
        <title>Bacterial samples isolated from urine from healthy bovine heifers (Gyr breed).</title>
        <authorList>
            <person name="Giannattasio-Ferraz S."/>
            <person name="Maskeri L."/>
            <person name="Penido A."/>
            <person name="Barbosa-Stancioli E.F."/>
            <person name="Putonti C."/>
        </authorList>
    </citation>
    <scope>NUCLEOTIDE SEQUENCE [LARGE SCALE GENOMIC DNA]</scope>
    <source>
        <strain evidence="3 4">UFMG-H7</strain>
    </source>
</reference>
<proteinExistence type="predicted"/>
<keyword evidence="1" id="KW-0472">Membrane</keyword>
<feature type="transmembrane region" description="Helical" evidence="1">
    <location>
        <begin position="41"/>
        <end position="59"/>
    </location>
</feature>
<evidence type="ECO:0000259" key="2">
    <source>
        <dbReference type="Pfam" id="PF18186"/>
    </source>
</evidence>
<dbReference type="Pfam" id="PF18186">
    <property type="entry name" value="SLATT_4"/>
    <property type="match status" value="1"/>
</dbReference>
<accession>A0A7X6D9B9</accession>
<keyword evidence="1" id="KW-1133">Transmembrane helix</keyword>
<name>A0A7X6D9B9_9ENTE</name>
<dbReference type="AlphaFoldDB" id="A0A7X6D9B9"/>
<comment type="caution">
    <text evidence="3">The sequence shown here is derived from an EMBL/GenBank/DDBJ whole genome shotgun (WGS) entry which is preliminary data.</text>
</comment>
<dbReference type="EMBL" id="JAAVMB010000009">
    <property type="protein sequence ID" value="NKC68197.1"/>
    <property type="molecule type" value="Genomic_DNA"/>
</dbReference>
<evidence type="ECO:0000313" key="3">
    <source>
        <dbReference type="EMBL" id="NKC68197.1"/>
    </source>
</evidence>
<feature type="domain" description="SMODS and SLOG-associating 2TM effector" evidence="2">
    <location>
        <begin position="7"/>
        <end position="169"/>
    </location>
</feature>
<dbReference type="RefSeq" id="WP_167807467.1">
    <property type="nucleotide sequence ID" value="NZ_JAAVMB010000009.1"/>
</dbReference>